<dbReference type="Proteomes" id="UP000237105">
    <property type="component" value="Unassembled WGS sequence"/>
</dbReference>
<dbReference type="EMBL" id="JXTB01000836">
    <property type="protein sequence ID" value="PON32297.1"/>
    <property type="molecule type" value="Genomic_DNA"/>
</dbReference>
<organism evidence="2 3">
    <name type="scientific">Parasponia andersonii</name>
    <name type="common">Sponia andersonii</name>
    <dbReference type="NCBI Taxonomy" id="3476"/>
    <lineage>
        <taxon>Eukaryota</taxon>
        <taxon>Viridiplantae</taxon>
        <taxon>Streptophyta</taxon>
        <taxon>Embryophyta</taxon>
        <taxon>Tracheophyta</taxon>
        <taxon>Spermatophyta</taxon>
        <taxon>Magnoliopsida</taxon>
        <taxon>eudicotyledons</taxon>
        <taxon>Gunneridae</taxon>
        <taxon>Pentapetalae</taxon>
        <taxon>rosids</taxon>
        <taxon>fabids</taxon>
        <taxon>Rosales</taxon>
        <taxon>Cannabaceae</taxon>
        <taxon>Parasponia</taxon>
    </lineage>
</organism>
<keyword evidence="3" id="KW-1185">Reference proteome</keyword>
<evidence type="ECO:0000313" key="3">
    <source>
        <dbReference type="Proteomes" id="UP000237105"/>
    </source>
</evidence>
<evidence type="ECO:0000313" key="2">
    <source>
        <dbReference type="EMBL" id="PON32297.1"/>
    </source>
</evidence>
<dbReference type="AlphaFoldDB" id="A0A2P5A6Y0"/>
<accession>A0A2P5A6Y0</accession>
<protein>
    <submittedName>
        <fullName evidence="2">Uncharacterized protein</fullName>
    </submittedName>
</protein>
<name>A0A2P5A6Y0_PARAD</name>
<reference evidence="3" key="1">
    <citation type="submission" date="2016-06" db="EMBL/GenBank/DDBJ databases">
        <title>Parallel loss of symbiosis genes in relatives of nitrogen-fixing non-legume Parasponia.</title>
        <authorList>
            <person name="Van Velzen R."/>
            <person name="Holmer R."/>
            <person name="Bu F."/>
            <person name="Rutten L."/>
            <person name="Van Zeijl A."/>
            <person name="Liu W."/>
            <person name="Santuari L."/>
            <person name="Cao Q."/>
            <person name="Sharma T."/>
            <person name="Shen D."/>
            <person name="Roswanjaya Y."/>
            <person name="Wardhani T."/>
            <person name="Kalhor M.S."/>
            <person name="Jansen J."/>
            <person name="Van den Hoogen J."/>
            <person name="Gungor B."/>
            <person name="Hartog M."/>
            <person name="Hontelez J."/>
            <person name="Verver J."/>
            <person name="Yang W.-C."/>
            <person name="Schijlen E."/>
            <person name="Repin R."/>
            <person name="Schilthuizen M."/>
            <person name="Schranz E."/>
            <person name="Heidstra R."/>
            <person name="Miyata K."/>
            <person name="Fedorova E."/>
            <person name="Kohlen W."/>
            <person name="Bisseling T."/>
            <person name="Smit S."/>
            <person name="Geurts R."/>
        </authorList>
    </citation>
    <scope>NUCLEOTIDE SEQUENCE [LARGE SCALE GENOMIC DNA]</scope>
    <source>
        <strain evidence="3">cv. WU1-14</strain>
    </source>
</reference>
<proteinExistence type="predicted"/>
<sequence>MRQAPRRRKHCPQEGSEAGPSVGTSSPKGKAAASRVRVKAPVGRRLVVHAKRTEPAAPHSDAGGSPGGALPAPLASRGE</sequence>
<comment type="caution">
    <text evidence="2">The sequence shown here is derived from an EMBL/GenBank/DDBJ whole genome shotgun (WGS) entry which is preliminary data.</text>
</comment>
<feature type="compositionally biased region" description="Basic residues" evidence="1">
    <location>
        <begin position="1"/>
        <end position="10"/>
    </location>
</feature>
<feature type="compositionally biased region" description="Low complexity" evidence="1">
    <location>
        <begin position="68"/>
        <end position="79"/>
    </location>
</feature>
<evidence type="ECO:0000256" key="1">
    <source>
        <dbReference type="SAM" id="MobiDB-lite"/>
    </source>
</evidence>
<feature type="non-terminal residue" evidence="2">
    <location>
        <position position="79"/>
    </location>
</feature>
<gene>
    <name evidence="2" type="ORF">PanWU01x14_362650</name>
</gene>
<feature type="region of interest" description="Disordered" evidence="1">
    <location>
        <begin position="1"/>
        <end position="79"/>
    </location>
</feature>